<dbReference type="FunFam" id="1.10.10.430:FF:000001">
    <property type="entry name" value="protein phosphatase 1B isoform X1"/>
    <property type="match status" value="1"/>
</dbReference>
<evidence type="ECO:0000256" key="39">
    <source>
        <dbReference type="SAM" id="Phobius"/>
    </source>
</evidence>
<evidence type="ECO:0000256" key="26">
    <source>
        <dbReference type="ARBA" id="ARBA00023211"/>
    </source>
</evidence>
<evidence type="ECO:0000256" key="14">
    <source>
        <dbReference type="ARBA" id="ARBA00022707"/>
    </source>
</evidence>
<dbReference type="CDD" id="cd11359">
    <property type="entry name" value="AmyAc_SLC3A1"/>
    <property type="match status" value="1"/>
</dbReference>
<evidence type="ECO:0000256" key="35">
    <source>
        <dbReference type="ARBA" id="ARBA00080119"/>
    </source>
</evidence>
<dbReference type="InterPro" id="IPR036457">
    <property type="entry name" value="PPM-type-like_dom_sf"/>
</dbReference>
<gene>
    <name evidence="41" type="ORF">DUI87_09991</name>
</gene>
<dbReference type="FunFam" id="2.60.40.1180:FF:000026">
    <property type="entry name" value="Solute carrier family 3 (amino acid transporter heavy chain), member 1"/>
    <property type="match status" value="1"/>
</dbReference>
<sequence length="1133" mass="127854">MVELRLFRLGKRMLWEDLRAAFQYLRVAYQKTGVELLTDLLQNTYSGVSELFRNNSQMIQYCINMGAFLDKPKTEKHNAHGAGNGLRYGLSSMQGWRVEMEDAHTAVVGIPHGLEDWSFFAVYDGHAGSRVANYCSTHLLEHITNNEDFRAAEKPGSALEPSVENVKSGIRTGFLKIDEYMRNFADLRNGMDRSGSTAVGVMISPEHVYFINCGDSRAVLYRNGQVCFSTQDHKPCNPREKERIQNAGGSVMIQRVNGSLAVSRALGDYDYKCVDGKGPTEQLVSPEPEVCEILRAEEDEFIILACDGIWDVMSNEELCEYVKSRLEVSDDLETVCNWVVDTCLHKGSRDNMSIVLVCFSNAPKVSEEAVKKDAELDKYLESRVEEIMEKSGEEGMPDLAHVIRILTAENIPNLPPGGGLAGKRNIIENVYTRLNPHRDSEGVLWPESPGQDLSSKTVEVEARSLPMELSEKGGVENNGFVQNEAFEDKETDTGRQEEMPDKCSVDVDPMAVEETVLKPYAGMPKEVLLQFSSQARYRITREILFWLIIAGSIALVCATIAIIALSPKCLDWWQASPIYQIYPRSFKDSNMDGNGDLKGIQEKLDHITYLNIKTVWITSFFKSPLKDLGYGAEDFYDIDPIFGSMRDFENLIAAIHDKGLKVIMDLIPNHTSDKHRWFQLSRNRTGKYTDYYIWQNCTQAGSVIPPNNWVSVFGGSSWQFDDVRSQCYFHQFGKEQPDLNFRNPAVQQEIRDIIKFWLGKGVDGFSFGTVKFLLEATHLRDEPPVNKSQNEATITAYSQLYHDYTTTQVGLHDIIRSFRHTMDEFSREPGRYRFMGSDDDEKEDIEATMMYYGTTFIQEADFPFNFNLINMEKLSGNSVFEAVDLWMKNMPAGKWPNWAVGSPNAARISTRIGKEYINAMNMLLLTLPGTPVTYYGEEIGMENIATENVTLPEKSPMQWDGKVNAGFTEGNSSWLPVNSNYQSVNVEIQSTCSNSTLSLYRALTSLRNSELPMNRGWMCLIWSDTNVLVYVRELDGLDTVFVMVLNFGQESTLDLKAIVPSLPAEAVIRLSTHFGNTGKVVNTKLIKTEMGEGLVLEYKTAKPVHTMEAFQGKCFVAEKACYSKALNLLYTNC</sequence>
<evidence type="ECO:0000256" key="12">
    <source>
        <dbReference type="ARBA" id="ARBA00022553"/>
    </source>
</evidence>
<evidence type="ECO:0000256" key="36">
    <source>
        <dbReference type="ARBA" id="ARBA00082952"/>
    </source>
</evidence>
<evidence type="ECO:0000313" key="42">
    <source>
        <dbReference type="Proteomes" id="UP000269221"/>
    </source>
</evidence>
<dbReference type="InterPro" id="IPR036580">
    <property type="entry name" value="PP2C_C_sf"/>
</dbReference>
<evidence type="ECO:0000256" key="30">
    <source>
        <dbReference type="ARBA" id="ARBA00062813"/>
    </source>
</evidence>
<evidence type="ECO:0000256" key="21">
    <source>
        <dbReference type="ARBA" id="ARBA00022970"/>
    </source>
</evidence>
<dbReference type="InterPro" id="IPR012911">
    <property type="entry name" value="PP2C_C"/>
</dbReference>
<evidence type="ECO:0000256" key="15">
    <source>
        <dbReference type="ARBA" id="ARBA00022723"/>
    </source>
</evidence>
<evidence type="ECO:0000256" key="18">
    <source>
        <dbReference type="ARBA" id="ARBA00022843"/>
    </source>
</evidence>
<keyword evidence="9" id="KW-1003">Cell membrane</keyword>
<evidence type="ECO:0000256" key="27">
    <source>
        <dbReference type="ARBA" id="ARBA00023288"/>
    </source>
</evidence>
<evidence type="ECO:0000256" key="28">
    <source>
        <dbReference type="ARBA" id="ARBA00047761"/>
    </source>
</evidence>
<dbReference type="CDD" id="cd00143">
    <property type="entry name" value="PP2Cc"/>
    <property type="match status" value="1"/>
</dbReference>
<dbReference type="SUPFAM" id="SSF51445">
    <property type="entry name" value="(Trans)glycosidases"/>
    <property type="match status" value="1"/>
</dbReference>
<dbReference type="PROSITE" id="PS51746">
    <property type="entry name" value="PPM_2"/>
    <property type="match status" value="1"/>
</dbReference>
<accession>A0A3M0KMK6</accession>
<dbReference type="Gene3D" id="1.10.10.430">
    <property type="entry name" value="Phosphatase 2C, C-terminal domain suprefamily"/>
    <property type="match status" value="1"/>
</dbReference>
<keyword evidence="16 38" id="KW-0378">Hydrolase</keyword>
<evidence type="ECO:0000256" key="8">
    <source>
        <dbReference type="ARBA" id="ARBA00022448"/>
    </source>
</evidence>
<keyword evidence="19 38" id="KW-0904">Protein phosphatase</keyword>
<evidence type="ECO:0000256" key="24">
    <source>
        <dbReference type="ARBA" id="ARBA00023157"/>
    </source>
</evidence>
<dbReference type="InterPro" id="IPR006047">
    <property type="entry name" value="GH13_cat_dom"/>
</dbReference>
<dbReference type="FunFam" id="3.60.40.10:FF:000001">
    <property type="entry name" value="protein phosphatase 1B isoform X1"/>
    <property type="match status" value="1"/>
</dbReference>
<protein>
    <recommendedName>
        <fullName evidence="32">Amino acid transporter heavy chain SLC3A1</fullName>
        <ecNumber evidence="7">3.1.3.16</ecNumber>
    </recommendedName>
    <alternativeName>
        <fullName evidence="37">Neutral and basic amino acid transport protein</fullName>
    </alternativeName>
    <alternativeName>
        <fullName evidence="33">Protein phosphatase 1B</fullName>
    </alternativeName>
    <alternativeName>
        <fullName evidence="36">Protein phosphatase 2C isoform beta</fullName>
    </alternativeName>
    <alternativeName>
        <fullName evidence="35">Solute carrier family 3 member 1</fullName>
    </alternativeName>
    <alternativeName>
        <fullName evidence="34">b(0,+)-type amino acid transporter-related heavy chain</fullName>
    </alternativeName>
</protein>
<dbReference type="GO" id="GO:0006865">
    <property type="term" value="P:amino acid transport"/>
    <property type="evidence" value="ECO:0007669"/>
    <property type="project" value="UniProtKB-KW"/>
</dbReference>
<dbReference type="Gene3D" id="3.60.40.10">
    <property type="entry name" value="PPM-type phosphatase domain"/>
    <property type="match status" value="1"/>
</dbReference>
<evidence type="ECO:0000256" key="17">
    <source>
        <dbReference type="ARBA" id="ARBA00022842"/>
    </source>
</evidence>
<comment type="subunit">
    <text evidence="30">Disulfide-linked heterodimer composed of the catalytic light subunit SLC7A9 and the heavy subunit SLC3A1. The heterodimer is the minimal functional unit. Assembles in non-covalently linked heterotetramers (dimers of heterodimers) and higher order oligomers; the oligomerization is mediated by SLC3A1 likely to prevent degradation in the endoplasmic reticulum and facilitate heteromer trafficking to the plasma membrane. Disulfide-linked heterodimer composed of the catalytic light subunit SLC7A13 and the heavy subunit SLC3A1.</text>
</comment>
<dbReference type="GO" id="GO:0000287">
    <property type="term" value="F:magnesium ion binding"/>
    <property type="evidence" value="ECO:0007669"/>
    <property type="project" value="InterPro"/>
</dbReference>
<dbReference type="PANTHER" id="PTHR10357">
    <property type="entry name" value="ALPHA-AMYLASE FAMILY MEMBER"/>
    <property type="match status" value="1"/>
</dbReference>
<dbReference type="PROSITE" id="PS01032">
    <property type="entry name" value="PPM_1"/>
    <property type="match status" value="1"/>
</dbReference>
<keyword evidence="17" id="KW-0460">Magnesium</keyword>
<evidence type="ECO:0000256" key="1">
    <source>
        <dbReference type="ARBA" id="ARBA00001936"/>
    </source>
</evidence>
<evidence type="ECO:0000256" key="9">
    <source>
        <dbReference type="ARBA" id="ARBA00022475"/>
    </source>
</evidence>
<proteinExistence type="inferred from homology"/>
<dbReference type="AlphaFoldDB" id="A0A3M0KMK6"/>
<dbReference type="PANTHER" id="PTHR10357:SF179">
    <property type="entry name" value="NEUTRAL AND BASIC AMINO ACID TRANSPORT PROTEIN RBAT"/>
    <property type="match status" value="1"/>
</dbReference>
<evidence type="ECO:0000256" key="37">
    <source>
        <dbReference type="ARBA" id="ARBA00083001"/>
    </source>
</evidence>
<organism evidence="41 42">
    <name type="scientific">Hirundo rustica rustica</name>
    <dbReference type="NCBI Taxonomy" id="333673"/>
    <lineage>
        <taxon>Eukaryota</taxon>
        <taxon>Metazoa</taxon>
        <taxon>Chordata</taxon>
        <taxon>Craniata</taxon>
        <taxon>Vertebrata</taxon>
        <taxon>Euteleostomi</taxon>
        <taxon>Archelosauria</taxon>
        <taxon>Archosauria</taxon>
        <taxon>Dinosauria</taxon>
        <taxon>Saurischia</taxon>
        <taxon>Theropoda</taxon>
        <taxon>Coelurosauria</taxon>
        <taxon>Aves</taxon>
        <taxon>Neognathae</taxon>
        <taxon>Neoaves</taxon>
        <taxon>Telluraves</taxon>
        <taxon>Australaves</taxon>
        <taxon>Passeriformes</taxon>
        <taxon>Sylvioidea</taxon>
        <taxon>Hirundinidae</taxon>
        <taxon>Hirundo</taxon>
    </lineage>
</organism>
<keyword evidence="18" id="KW-0832">Ubl conjugation</keyword>
<keyword evidence="22 39" id="KW-1133">Transmembrane helix</keyword>
<keyword evidence="25" id="KW-0325">Glycoprotein</keyword>
<evidence type="ECO:0000256" key="38">
    <source>
        <dbReference type="RuleBase" id="RU003465"/>
    </source>
</evidence>
<evidence type="ECO:0000256" key="34">
    <source>
        <dbReference type="ARBA" id="ARBA00076162"/>
    </source>
</evidence>
<dbReference type="GO" id="GO:0004722">
    <property type="term" value="F:protein serine/threonine phosphatase activity"/>
    <property type="evidence" value="ECO:0007669"/>
    <property type="project" value="UniProtKB-EC"/>
</dbReference>
<evidence type="ECO:0000256" key="25">
    <source>
        <dbReference type="ARBA" id="ARBA00023180"/>
    </source>
</evidence>
<dbReference type="STRING" id="333673.A0A3M0KMK6"/>
<keyword evidence="21" id="KW-0029">Amino-acid transport</keyword>
<dbReference type="Pfam" id="PF00481">
    <property type="entry name" value="PP2C"/>
    <property type="match status" value="1"/>
</dbReference>
<keyword evidence="10" id="KW-0963">Cytoplasm</keyword>
<evidence type="ECO:0000256" key="19">
    <source>
        <dbReference type="ARBA" id="ARBA00022912"/>
    </source>
</evidence>
<feature type="domain" description="PPM-type phosphatase" evidence="40">
    <location>
        <begin position="87"/>
        <end position="359"/>
    </location>
</feature>
<evidence type="ECO:0000256" key="5">
    <source>
        <dbReference type="ARBA" id="ARBA00004655"/>
    </source>
</evidence>
<keyword evidence="8" id="KW-0813">Transport</keyword>
<evidence type="ECO:0000256" key="33">
    <source>
        <dbReference type="ARBA" id="ARBA00070216"/>
    </source>
</evidence>
<keyword evidence="24" id="KW-1015">Disulfide bond</keyword>
<comment type="cofactor">
    <cofactor evidence="1">
        <name>Mn(2+)</name>
        <dbReference type="ChEBI" id="CHEBI:29035"/>
    </cofactor>
</comment>
<reference evidence="41 42" key="1">
    <citation type="submission" date="2018-07" db="EMBL/GenBank/DDBJ databases">
        <title>A high quality draft genome assembly of the barn swallow (H. rustica rustica).</title>
        <authorList>
            <person name="Formenti G."/>
            <person name="Chiara M."/>
            <person name="Poveda L."/>
            <person name="Francoijs K.-J."/>
            <person name="Bonisoli-Alquati A."/>
            <person name="Canova L."/>
            <person name="Gianfranceschi L."/>
            <person name="Horner D.S."/>
            <person name="Saino N."/>
        </authorList>
    </citation>
    <scope>NUCLEOTIDE SEQUENCE [LARGE SCALE GENOMIC DNA]</scope>
    <source>
        <strain evidence="41">Chelidonia</strain>
        <tissue evidence="41">Blood</tissue>
    </source>
</reference>
<comment type="subcellular location">
    <subcellularLocation>
        <location evidence="5">Apical cell membrane</location>
        <topology evidence="5">Single-pass type II membrane protein</topology>
    </subcellularLocation>
    <subcellularLocation>
        <location evidence="3">Cytoplasm</location>
        <location evidence="3">Cytosol</location>
    </subcellularLocation>
    <subcellularLocation>
        <location evidence="4">Membrane</location>
        <topology evidence="4">Lipid-anchor</topology>
    </subcellularLocation>
</comment>
<dbReference type="SMART" id="SM00332">
    <property type="entry name" value="PP2Cc"/>
    <property type="match status" value="1"/>
</dbReference>
<evidence type="ECO:0000256" key="23">
    <source>
        <dbReference type="ARBA" id="ARBA00023136"/>
    </source>
</evidence>
<dbReference type="InterPro" id="IPR000222">
    <property type="entry name" value="PP2C_BS"/>
</dbReference>
<dbReference type="SUPFAM" id="SSF81601">
    <property type="entry name" value="Protein serine/threonine phosphatase 2C, C-terminal domain"/>
    <property type="match status" value="1"/>
</dbReference>
<keyword evidence="20" id="KW-0735">Signal-anchor</keyword>
<comment type="caution">
    <text evidence="41">The sequence shown here is derived from an EMBL/GenBank/DDBJ whole genome shotgun (WGS) entry which is preliminary data.</text>
</comment>
<dbReference type="InterPro" id="IPR045857">
    <property type="entry name" value="O16G_dom_2"/>
</dbReference>
<evidence type="ECO:0000256" key="7">
    <source>
        <dbReference type="ARBA" id="ARBA00013081"/>
    </source>
</evidence>
<evidence type="ECO:0000256" key="10">
    <source>
        <dbReference type="ARBA" id="ARBA00022490"/>
    </source>
</evidence>
<dbReference type="EMBL" id="QRBI01000106">
    <property type="protein sequence ID" value="RMC12474.1"/>
    <property type="molecule type" value="Genomic_DNA"/>
</dbReference>
<evidence type="ECO:0000256" key="6">
    <source>
        <dbReference type="ARBA" id="ARBA00006702"/>
    </source>
</evidence>
<dbReference type="Gene3D" id="3.90.400.10">
    <property type="entry name" value="Oligo-1,6-glucosidase, Domain 2"/>
    <property type="match status" value="1"/>
</dbReference>
<evidence type="ECO:0000256" key="3">
    <source>
        <dbReference type="ARBA" id="ARBA00004514"/>
    </source>
</evidence>
<dbReference type="OrthoDB" id="1740265at2759"/>
<evidence type="ECO:0000256" key="32">
    <source>
        <dbReference type="ARBA" id="ARBA00068638"/>
    </source>
</evidence>
<evidence type="ECO:0000256" key="29">
    <source>
        <dbReference type="ARBA" id="ARBA00048336"/>
    </source>
</evidence>
<evidence type="ECO:0000256" key="31">
    <source>
        <dbReference type="ARBA" id="ARBA00065584"/>
    </source>
</evidence>
<keyword evidence="11" id="KW-1017">Isopeptide bond</keyword>
<evidence type="ECO:0000259" key="40">
    <source>
        <dbReference type="PROSITE" id="PS51746"/>
    </source>
</evidence>
<evidence type="ECO:0000256" key="2">
    <source>
        <dbReference type="ARBA" id="ARBA00001946"/>
    </source>
</evidence>
<dbReference type="GO" id="GO:0005975">
    <property type="term" value="P:carbohydrate metabolic process"/>
    <property type="evidence" value="ECO:0007669"/>
    <property type="project" value="InterPro"/>
</dbReference>
<dbReference type="FunFam" id="3.90.400.10:FF:000001">
    <property type="entry name" value="Maltase A3, isoform A"/>
    <property type="match status" value="1"/>
</dbReference>
<keyword evidence="27" id="KW-0449">Lipoprotein</keyword>
<comment type="catalytic activity">
    <reaction evidence="28">
        <text>O-phospho-L-seryl-[protein] + H2O = L-seryl-[protein] + phosphate</text>
        <dbReference type="Rhea" id="RHEA:20629"/>
        <dbReference type="Rhea" id="RHEA-COMP:9863"/>
        <dbReference type="Rhea" id="RHEA-COMP:11604"/>
        <dbReference type="ChEBI" id="CHEBI:15377"/>
        <dbReference type="ChEBI" id="CHEBI:29999"/>
        <dbReference type="ChEBI" id="CHEBI:43474"/>
        <dbReference type="ChEBI" id="CHEBI:83421"/>
        <dbReference type="EC" id="3.1.3.16"/>
    </reaction>
</comment>
<dbReference type="Pfam" id="PF07830">
    <property type="entry name" value="PP2C_C"/>
    <property type="match status" value="1"/>
</dbReference>
<evidence type="ECO:0000256" key="20">
    <source>
        <dbReference type="ARBA" id="ARBA00022968"/>
    </source>
</evidence>
<keyword evidence="23 39" id="KW-0472">Membrane</keyword>
<evidence type="ECO:0000256" key="4">
    <source>
        <dbReference type="ARBA" id="ARBA00004635"/>
    </source>
</evidence>
<dbReference type="Proteomes" id="UP000269221">
    <property type="component" value="Unassembled WGS sequence"/>
</dbReference>
<dbReference type="EC" id="3.1.3.16" evidence="7"/>
<comment type="catalytic activity">
    <reaction evidence="29">
        <text>O-phospho-L-threonyl-[protein] + H2O = L-threonyl-[protein] + phosphate</text>
        <dbReference type="Rhea" id="RHEA:47004"/>
        <dbReference type="Rhea" id="RHEA-COMP:11060"/>
        <dbReference type="Rhea" id="RHEA-COMP:11605"/>
        <dbReference type="ChEBI" id="CHEBI:15377"/>
        <dbReference type="ChEBI" id="CHEBI:30013"/>
        <dbReference type="ChEBI" id="CHEBI:43474"/>
        <dbReference type="ChEBI" id="CHEBI:61977"/>
        <dbReference type="EC" id="3.1.3.16"/>
    </reaction>
</comment>
<keyword evidence="14" id="KW-0519">Myristate</keyword>
<comment type="similarity">
    <text evidence="6 38">Belongs to the PP2C family.</text>
</comment>
<comment type="subunit">
    <text evidence="31">Monomer. Interacts with PAK6. Interacts with the phosphorylated form of IKBKB/IKKB.</text>
</comment>
<keyword evidence="42" id="KW-1185">Reference proteome</keyword>
<dbReference type="InterPro" id="IPR013780">
    <property type="entry name" value="Glyco_hydro_b"/>
</dbReference>
<keyword evidence="12" id="KW-0597">Phosphoprotein</keyword>
<keyword evidence="26" id="KW-0464">Manganese</keyword>
<evidence type="ECO:0000313" key="41">
    <source>
        <dbReference type="EMBL" id="RMC12474.1"/>
    </source>
</evidence>
<dbReference type="InterPro" id="IPR017853">
    <property type="entry name" value="GH"/>
</dbReference>
<comment type="cofactor">
    <cofactor evidence="2">
        <name>Mg(2+)</name>
        <dbReference type="ChEBI" id="CHEBI:18420"/>
    </cofactor>
</comment>
<dbReference type="GO" id="GO:0030145">
    <property type="term" value="F:manganese ion binding"/>
    <property type="evidence" value="ECO:0007669"/>
    <property type="project" value="InterPro"/>
</dbReference>
<evidence type="ECO:0000256" key="22">
    <source>
        <dbReference type="ARBA" id="ARBA00022989"/>
    </source>
</evidence>
<evidence type="ECO:0000256" key="16">
    <source>
        <dbReference type="ARBA" id="ARBA00022801"/>
    </source>
</evidence>
<name>A0A3M0KMK6_HIRRU</name>
<dbReference type="Pfam" id="PF00128">
    <property type="entry name" value="Alpha-amylase"/>
    <property type="match status" value="1"/>
</dbReference>
<dbReference type="GO" id="GO:0005829">
    <property type="term" value="C:cytosol"/>
    <property type="evidence" value="ECO:0007669"/>
    <property type="project" value="UniProtKB-SubCell"/>
</dbReference>
<dbReference type="GO" id="GO:0016324">
    <property type="term" value="C:apical plasma membrane"/>
    <property type="evidence" value="ECO:0007669"/>
    <property type="project" value="UniProtKB-SubCell"/>
</dbReference>
<dbReference type="Gene3D" id="3.20.20.80">
    <property type="entry name" value="Glycosidases"/>
    <property type="match status" value="1"/>
</dbReference>
<evidence type="ECO:0000256" key="13">
    <source>
        <dbReference type="ARBA" id="ARBA00022692"/>
    </source>
</evidence>
<evidence type="ECO:0000256" key="11">
    <source>
        <dbReference type="ARBA" id="ARBA00022499"/>
    </source>
</evidence>
<dbReference type="SUPFAM" id="SSF81606">
    <property type="entry name" value="PP2C-like"/>
    <property type="match status" value="1"/>
</dbReference>
<dbReference type="InterPro" id="IPR001932">
    <property type="entry name" value="PPM-type_phosphatase-like_dom"/>
</dbReference>
<dbReference type="Gene3D" id="2.60.40.1180">
    <property type="entry name" value="Golgi alpha-mannosidase II"/>
    <property type="match status" value="1"/>
</dbReference>
<keyword evidence="15" id="KW-0479">Metal-binding</keyword>
<keyword evidence="13 39" id="KW-0812">Transmembrane</keyword>
<feature type="transmembrane region" description="Helical" evidence="39">
    <location>
        <begin position="543"/>
        <end position="565"/>
    </location>
</feature>
<dbReference type="SMART" id="SM00642">
    <property type="entry name" value="Aamy"/>
    <property type="match status" value="1"/>
</dbReference>